<reference evidence="1" key="1">
    <citation type="journal article" date="2014" name="Int. J. Syst. Evol. Microbiol.">
        <title>Complete genome sequence of Corynebacterium casei LMG S-19264T (=DSM 44701T), isolated from a smear-ripened cheese.</title>
        <authorList>
            <consortium name="US DOE Joint Genome Institute (JGI-PGF)"/>
            <person name="Walter F."/>
            <person name="Albersmeier A."/>
            <person name="Kalinowski J."/>
            <person name="Ruckert C."/>
        </authorList>
    </citation>
    <scope>NUCLEOTIDE SEQUENCE</scope>
    <source>
        <strain evidence="1">CGMCC 1.15360</strain>
    </source>
</reference>
<name>A0A917DSP9_9SPHN</name>
<comment type="caution">
    <text evidence="1">The sequence shown here is derived from an EMBL/GenBank/DDBJ whole genome shotgun (WGS) entry which is preliminary data.</text>
</comment>
<accession>A0A917DSP9</accession>
<gene>
    <name evidence="1" type="ORF">GCM10010990_10610</name>
</gene>
<proteinExistence type="predicted"/>
<evidence type="ECO:0000313" key="1">
    <source>
        <dbReference type="EMBL" id="GGD63033.1"/>
    </source>
</evidence>
<sequence>MPFTSADYVEVTGVTIDDGHGLEYANFLAENWVKDQAFAKSKGWITGYEVLVNSFPRKGEPDVYLITRWAEWATPADEEARAAAYREYKAKSMTDLQKESGMRAEYRHVESSMLLRAMTPRN</sequence>
<evidence type="ECO:0000313" key="2">
    <source>
        <dbReference type="Proteomes" id="UP000612349"/>
    </source>
</evidence>
<organism evidence="1 2">
    <name type="scientific">Croceicoccus mobilis</name>
    <dbReference type="NCBI Taxonomy" id="1703339"/>
    <lineage>
        <taxon>Bacteria</taxon>
        <taxon>Pseudomonadati</taxon>
        <taxon>Pseudomonadota</taxon>
        <taxon>Alphaproteobacteria</taxon>
        <taxon>Sphingomonadales</taxon>
        <taxon>Erythrobacteraceae</taxon>
        <taxon>Croceicoccus</taxon>
    </lineage>
</organism>
<dbReference type="Proteomes" id="UP000612349">
    <property type="component" value="Unassembled WGS sequence"/>
</dbReference>
<dbReference type="EMBL" id="BMIP01000002">
    <property type="protein sequence ID" value="GGD63033.1"/>
    <property type="molecule type" value="Genomic_DNA"/>
</dbReference>
<dbReference type="AlphaFoldDB" id="A0A917DSP9"/>
<protein>
    <submittedName>
        <fullName evidence="1">Uncharacterized protein</fullName>
    </submittedName>
</protein>
<reference evidence="1" key="2">
    <citation type="submission" date="2020-09" db="EMBL/GenBank/DDBJ databases">
        <authorList>
            <person name="Sun Q."/>
            <person name="Zhou Y."/>
        </authorList>
    </citation>
    <scope>NUCLEOTIDE SEQUENCE</scope>
    <source>
        <strain evidence="1">CGMCC 1.15360</strain>
    </source>
</reference>
<keyword evidence="2" id="KW-1185">Reference proteome</keyword>